<keyword evidence="10" id="KW-1185">Reference proteome</keyword>
<proteinExistence type="predicted"/>
<dbReference type="Proteomes" id="UP001523392">
    <property type="component" value="Unassembled WGS sequence"/>
</dbReference>
<name>A0ABT1DDF4_9PROT</name>
<dbReference type="PROSITE" id="PS50112">
    <property type="entry name" value="PAS"/>
    <property type="match status" value="1"/>
</dbReference>
<evidence type="ECO:0000256" key="5">
    <source>
        <dbReference type="ARBA" id="ARBA00022777"/>
    </source>
</evidence>
<evidence type="ECO:0000256" key="3">
    <source>
        <dbReference type="ARBA" id="ARBA00022553"/>
    </source>
</evidence>
<dbReference type="Gene3D" id="3.30.450.20">
    <property type="entry name" value="PAS domain"/>
    <property type="match status" value="3"/>
</dbReference>
<keyword evidence="6" id="KW-0175">Coiled coil</keyword>
<comment type="catalytic activity">
    <reaction evidence="1">
        <text>ATP + protein L-histidine = ADP + protein N-phospho-L-histidine.</text>
        <dbReference type="EC" id="2.7.13.3"/>
    </reaction>
</comment>
<dbReference type="Pfam" id="PF08447">
    <property type="entry name" value="PAS_3"/>
    <property type="match status" value="1"/>
</dbReference>
<evidence type="ECO:0000256" key="2">
    <source>
        <dbReference type="ARBA" id="ARBA00012438"/>
    </source>
</evidence>
<feature type="non-terminal residue" evidence="9">
    <location>
        <position position="359"/>
    </location>
</feature>
<dbReference type="Pfam" id="PF08448">
    <property type="entry name" value="PAS_4"/>
    <property type="match status" value="1"/>
</dbReference>
<dbReference type="CDD" id="cd00130">
    <property type="entry name" value="PAS"/>
    <property type="match status" value="2"/>
</dbReference>
<dbReference type="SUPFAM" id="SSF55785">
    <property type="entry name" value="PYP-like sensor domain (PAS domain)"/>
    <property type="match status" value="3"/>
</dbReference>
<dbReference type="PROSITE" id="PS50113">
    <property type="entry name" value="PAC"/>
    <property type="match status" value="2"/>
</dbReference>
<dbReference type="EMBL" id="JAFIRR010000179">
    <property type="protein sequence ID" value="MCO6419219.1"/>
    <property type="molecule type" value="Genomic_DNA"/>
</dbReference>
<dbReference type="InterPro" id="IPR052162">
    <property type="entry name" value="Sensor_kinase/Photoreceptor"/>
</dbReference>
<feature type="domain" description="PAC" evidence="8">
    <location>
        <begin position="141"/>
        <end position="193"/>
    </location>
</feature>
<dbReference type="PANTHER" id="PTHR43304:SF1">
    <property type="entry name" value="PAC DOMAIN-CONTAINING PROTEIN"/>
    <property type="match status" value="1"/>
</dbReference>
<protein>
    <recommendedName>
        <fullName evidence="2">histidine kinase</fullName>
        <ecNumber evidence="2">2.7.13.3</ecNumber>
    </recommendedName>
</protein>
<feature type="domain" description="PAC" evidence="8">
    <location>
        <begin position="262"/>
        <end position="314"/>
    </location>
</feature>
<evidence type="ECO:0000313" key="9">
    <source>
        <dbReference type="EMBL" id="MCO6419219.1"/>
    </source>
</evidence>
<dbReference type="InterPro" id="IPR000014">
    <property type="entry name" value="PAS"/>
</dbReference>
<dbReference type="SMART" id="SM00091">
    <property type="entry name" value="PAS"/>
    <property type="match status" value="2"/>
</dbReference>
<evidence type="ECO:0000256" key="4">
    <source>
        <dbReference type="ARBA" id="ARBA00022679"/>
    </source>
</evidence>
<dbReference type="EC" id="2.7.13.3" evidence="2"/>
<keyword evidence="3" id="KW-0597">Phosphoprotein</keyword>
<evidence type="ECO:0000259" key="7">
    <source>
        <dbReference type="PROSITE" id="PS50112"/>
    </source>
</evidence>
<accession>A0ABT1DDF4</accession>
<keyword evidence="5" id="KW-0418">Kinase</keyword>
<dbReference type="InterPro" id="IPR001610">
    <property type="entry name" value="PAC"/>
</dbReference>
<feature type="coiled-coil region" evidence="6">
    <location>
        <begin position="302"/>
        <end position="332"/>
    </location>
</feature>
<dbReference type="InterPro" id="IPR000700">
    <property type="entry name" value="PAS-assoc_C"/>
</dbReference>
<sequence>MSSSVPYQRMMLPSSARSGVARAWIQRYRWCRTRGAARRAADGQVIRWYGGTEDVHDRKLAEEALRESELRFRAIADDAPVAIWVSEPSGSGTFLSRLWYEMTGMTEAEALGYGWLEAVHPDDRERAGQAFLAANERREAYRAEFRIRRANGGCAWVIDQGRPRFGGDGSFLGYVGSVTDISERRAAEAALRESEAFARSVLESSPNCIRVLDLEGSLQFMNRAGYRLLEAEQGGNWAENLPVDYADAARQALALAKAGIPSQHQARRVMRSGAVQWLEIGIAPIPDADGRPARILSIAHDVTDIRQAREAAEQAKQEAEAAATRLSSVLESTMDSVVVVDHDWRLTYLNGNASRALAA</sequence>
<feature type="domain" description="PAS" evidence="7">
    <location>
        <begin position="68"/>
        <end position="138"/>
    </location>
</feature>
<evidence type="ECO:0000256" key="6">
    <source>
        <dbReference type="SAM" id="Coils"/>
    </source>
</evidence>
<dbReference type="NCBIfam" id="TIGR00229">
    <property type="entry name" value="sensory_box"/>
    <property type="match status" value="2"/>
</dbReference>
<dbReference type="SMART" id="SM00086">
    <property type="entry name" value="PAC"/>
    <property type="match status" value="3"/>
</dbReference>
<evidence type="ECO:0000259" key="8">
    <source>
        <dbReference type="PROSITE" id="PS50113"/>
    </source>
</evidence>
<dbReference type="PANTHER" id="PTHR43304">
    <property type="entry name" value="PHYTOCHROME-LIKE PROTEIN CPH1"/>
    <property type="match status" value="1"/>
</dbReference>
<evidence type="ECO:0000313" key="10">
    <source>
        <dbReference type="Proteomes" id="UP001523392"/>
    </source>
</evidence>
<evidence type="ECO:0000256" key="1">
    <source>
        <dbReference type="ARBA" id="ARBA00000085"/>
    </source>
</evidence>
<dbReference type="InterPro" id="IPR035965">
    <property type="entry name" value="PAS-like_dom_sf"/>
</dbReference>
<comment type="caution">
    <text evidence="9">The sequence shown here is derived from an EMBL/GenBank/DDBJ whole genome shotgun (WGS) entry which is preliminary data.</text>
</comment>
<dbReference type="InterPro" id="IPR013656">
    <property type="entry name" value="PAS_4"/>
</dbReference>
<reference evidence="9 10" key="1">
    <citation type="submission" date="2021-12" db="EMBL/GenBank/DDBJ databases">
        <title>Siccirubricoccus leaddurans sp. nov., a high concentration Zn2+ tolerance bacterium.</title>
        <authorList>
            <person name="Cao Y."/>
        </authorList>
    </citation>
    <scope>NUCLEOTIDE SEQUENCE [LARGE SCALE GENOMIC DNA]</scope>
    <source>
        <strain evidence="9 10">KC 17139</strain>
    </source>
</reference>
<dbReference type="RefSeq" id="WP_252955841.1">
    <property type="nucleotide sequence ID" value="NZ_JAFIRR010000179.1"/>
</dbReference>
<dbReference type="InterPro" id="IPR013655">
    <property type="entry name" value="PAS_fold_3"/>
</dbReference>
<keyword evidence="4" id="KW-0808">Transferase</keyword>
<gene>
    <name evidence="9" type="ORF">JYK14_24095</name>
</gene>
<organism evidence="9 10">
    <name type="scientific">Siccirubricoccus soli</name>
    <dbReference type="NCBI Taxonomy" id="2899147"/>
    <lineage>
        <taxon>Bacteria</taxon>
        <taxon>Pseudomonadati</taxon>
        <taxon>Pseudomonadota</taxon>
        <taxon>Alphaproteobacteria</taxon>
        <taxon>Acetobacterales</taxon>
        <taxon>Roseomonadaceae</taxon>
        <taxon>Siccirubricoccus</taxon>
    </lineage>
</organism>